<dbReference type="Gene3D" id="3.40.50.200">
    <property type="entry name" value="Peptidase S8/S53 domain"/>
    <property type="match status" value="1"/>
</dbReference>
<evidence type="ECO:0000256" key="6">
    <source>
        <dbReference type="SAM" id="MobiDB-lite"/>
    </source>
</evidence>
<proteinExistence type="inferred from homology"/>
<keyword evidence="3 5" id="KW-0378">Hydrolase</keyword>
<evidence type="ECO:0000256" key="4">
    <source>
        <dbReference type="ARBA" id="ARBA00022825"/>
    </source>
</evidence>
<name>D2S5J0_GEOOG</name>
<dbReference type="GO" id="GO:0004252">
    <property type="term" value="F:serine-type endopeptidase activity"/>
    <property type="evidence" value="ECO:0007669"/>
    <property type="project" value="UniProtKB-UniRule"/>
</dbReference>
<organism evidence="9 10">
    <name type="scientific">Geodermatophilus obscurus (strain ATCC 25078 / DSM 43160 / JCM 3152 / CCUG 61914 / KCC A-0152 / KCTC 9177 / NBRC 13315 / NRRL B-3577 / G-20)</name>
    <dbReference type="NCBI Taxonomy" id="526225"/>
    <lineage>
        <taxon>Bacteria</taxon>
        <taxon>Bacillati</taxon>
        <taxon>Actinomycetota</taxon>
        <taxon>Actinomycetes</taxon>
        <taxon>Geodermatophilales</taxon>
        <taxon>Geodermatophilaceae</taxon>
        <taxon>Geodermatophilus</taxon>
    </lineage>
</organism>
<dbReference type="HOGENOM" id="CLU_388707_0_0_11"/>
<dbReference type="InterPro" id="IPR050131">
    <property type="entry name" value="Peptidase_S8_subtilisin-like"/>
</dbReference>
<feature type="active site" description="Charge relay system" evidence="5">
    <location>
        <position position="298"/>
    </location>
</feature>
<reference evidence="9 10" key="1">
    <citation type="journal article" date="2010" name="Stand. Genomic Sci.">
        <title>Complete genome sequence of Geodermatophilus obscurus type strain (G-20).</title>
        <authorList>
            <person name="Ivanova N."/>
            <person name="Sikorski J."/>
            <person name="Jando M."/>
            <person name="Munk C."/>
            <person name="Lapidus A."/>
            <person name="Glavina Del Rio T."/>
            <person name="Copeland A."/>
            <person name="Tice H."/>
            <person name="Cheng J.-F."/>
            <person name="Lucas S."/>
            <person name="Chen F."/>
            <person name="Nolan M."/>
            <person name="Bruce D."/>
            <person name="Goodwin L."/>
            <person name="Pitluck S."/>
            <person name="Mavromatis K."/>
            <person name="Mikhailova N."/>
            <person name="Pati A."/>
            <person name="Chen A."/>
            <person name="Palaniappan K."/>
            <person name="Land M."/>
            <person name="Hauser L."/>
            <person name="Chang Y.-J."/>
            <person name="Jeffries C.D."/>
            <person name="Meincke L."/>
            <person name="Brettin T."/>
            <person name="Detter J.C."/>
            <person name="Detter J.C."/>
            <person name="Rohde M."/>
            <person name="Goeker M."/>
            <person name="Bristow J."/>
            <person name="Eisen J.A."/>
            <person name="Markowitz V."/>
            <person name="Hugenholtz P."/>
            <person name="Kyrpides N.C."/>
            <person name="Klenk H.-P."/>
        </authorList>
    </citation>
    <scope>NUCLEOTIDE SEQUENCE [LARGE SCALE GENOMIC DNA]</scope>
    <source>
        <strain evidence="10">ATCC 25078 / DSM 43160 / JCM 3152 / KCC A-0152 / KCTC 9177 / NBRC 13315 / NRRL B-3577 / G-20</strain>
    </source>
</reference>
<dbReference type="PANTHER" id="PTHR43806">
    <property type="entry name" value="PEPTIDASE S8"/>
    <property type="match status" value="1"/>
</dbReference>
<dbReference type="Proteomes" id="UP000001382">
    <property type="component" value="Chromosome"/>
</dbReference>
<keyword evidence="4 5" id="KW-0720">Serine protease</keyword>
<evidence type="ECO:0000256" key="3">
    <source>
        <dbReference type="ARBA" id="ARBA00022801"/>
    </source>
</evidence>
<dbReference type="PANTHER" id="PTHR43806:SF11">
    <property type="entry name" value="CEREVISIN-RELATED"/>
    <property type="match status" value="1"/>
</dbReference>
<evidence type="ECO:0000259" key="8">
    <source>
        <dbReference type="Pfam" id="PF22148"/>
    </source>
</evidence>
<dbReference type="PROSITE" id="PS51892">
    <property type="entry name" value="SUBTILASE"/>
    <property type="match status" value="1"/>
</dbReference>
<dbReference type="Pfam" id="PF00082">
    <property type="entry name" value="Peptidase_S8"/>
    <property type="match status" value="1"/>
</dbReference>
<dbReference type="PROSITE" id="PS00138">
    <property type="entry name" value="SUBTILASE_SER"/>
    <property type="match status" value="1"/>
</dbReference>
<dbReference type="InterPro" id="IPR022398">
    <property type="entry name" value="Peptidase_S8_His-AS"/>
</dbReference>
<feature type="domain" description="Fervidolysin-like N-terminal prodomain" evidence="8">
    <location>
        <begin position="120"/>
        <end position="186"/>
    </location>
</feature>
<dbReference type="InterPro" id="IPR000209">
    <property type="entry name" value="Peptidase_S8/S53_dom"/>
</dbReference>
<feature type="active site" description="Charge relay system" evidence="5">
    <location>
        <position position="264"/>
    </location>
</feature>
<gene>
    <name evidence="9" type="ordered locus">Gobs_2634</name>
</gene>
<feature type="domain" description="Peptidase S8/S53" evidence="7">
    <location>
        <begin position="256"/>
        <end position="530"/>
    </location>
</feature>
<evidence type="ECO:0000313" key="9">
    <source>
        <dbReference type="EMBL" id="ADB75270.1"/>
    </source>
</evidence>
<dbReference type="eggNOG" id="COG1404">
    <property type="taxonomic scope" value="Bacteria"/>
</dbReference>
<dbReference type="PROSITE" id="PS00137">
    <property type="entry name" value="SUBTILASE_HIS"/>
    <property type="match status" value="1"/>
</dbReference>
<dbReference type="RefSeq" id="WP_012948704.1">
    <property type="nucleotide sequence ID" value="NC_013757.1"/>
</dbReference>
<dbReference type="PRINTS" id="PR00723">
    <property type="entry name" value="SUBTILISIN"/>
</dbReference>
<feature type="region of interest" description="Disordered" evidence="6">
    <location>
        <begin position="663"/>
        <end position="693"/>
    </location>
</feature>
<evidence type="ECO:0000259" key="7">
    <source>
        <dbReference type="Pfam" id="PF00082"/>
    </source>
</evidence>
<dbReference type="KEGG" id="gob:Gobs_2634"/>
<evidence type="ECO:0000256" key="2">
    <source>
        <dbReference type="ARBA" id="ARBA00022670"/>
    </source>
</evidence>
<accession>D2S5J0</accession>
<dbReference type="AlphaFoldDB" id="D2S5J0"/>
<feature type="active site" description="Charge relay system" evidence="5">
    <location>
        <position position="482"/>
    </location>
</feature>
<reference evidence="10" key="2">
    <citation type="submission" date="2010-01" db="EMBL/GenBank/DDBJ databases">
        <title>The complete genome of Geodermatophilus obscurus DSM 43160.</title>
        <authorList>
            <consortium name="US DOE Joint Genome Institute (JGI-PGF)"/>
            <person name="Lucas S."/>
            <person name="Copeland A."/>
            <person name="Lapidus A."/>
            <person name="Glavina del Rio T."/>
            <person name="Dalin E."/>
            <person name="Tice H."/>
            <person name="Bruce D."/>
            <person name="Goodwin L."/>
            <person name="Pitluck S."/>
            <person name="Kyrpides N."/>
            <person name="Mavromatis K."/>
            <person name="Ivanova N."/>
            <person name="Munk A.C."/>
            <person name="Brettin T."/>
            <person name="Detter J.C."/>
            <person name="Han C."/>
            <person name="Larimer F."/>
            <person name="Land M."/>
            <person name="Hauser L."/>
            <person name="Markowitz V."/>
            <person name="Cheng J.-F."/>
            <person name="Hugenholtz P."/>
            <person name="Woyke T."/>
            <person name="Wu D."/>
            <person name="Jando M."/>
            <person name="Schneider S."/>
            <person name="Klenk H.-P."/>
            <person name="Eisen J.A."/>
        </authorList>
    </citation>
    <scope>NUCLEOTIDE SEQUENCE [LARGE SCALE GENOMIC DNA]</scope>
    <source>
        <strain evidence="10">ATCC 25078 / DSM 43160 / JCM 3152 / KCC A-0152 / KCTC 9177 / NBRC 13315 / NRRL B-3577 / G-20</strain>
    </source>
</reference>
<dbReference type="GO" id="GO:0006508">
    <property type="term" value="P:proteolysis"/>
    <property type="evidence" value="ECO:0007669"/>
    <property type="project" value="UniProtKB-KW"/>
</dbReference>
<dbReference type="EMBL" id="CP001867">
    <property type="protein sequence ID" value="ADB75270.1"/>
    <property type="molecule type" value="Genomic_DNA"/>
</dbReference>
<keyword evidence="2 5" id="KW-0645">Protease</keyword>
<dbReference type="InterPro" id="IPR054399">
    <property type="entry name" value="Fervidolysin-like_N_prodom"/>
</dbReference>
<sequence length="710" mass="74461">MTSDVTPEGAREDRQRSYWAAGDRVELNPSSVFVAVREAPGEEQGTAAVAERMAGMAGAGQVIPLPDRGLVLVRAESGPATATRSTEGLRLAVEQDQHVASGPTVFETASAPGVYLVPAGEVIVKFREGTDGDAAQAVLARHGATVVQTDHPEPGALIVHVDDDDSALDAANALHDEELVEYAEPNFVQITRPPGPASQLLNGVSAPARPVDDLSALVSTDRATRDGRLADPGFVSQWGLTKIRATEAWDITTGSSAVSVAVIDEGNDLTHEDISYRLLGFDAYDGDNDPTPSGNDAHGTACGGIVSMRKDNDKGGVGVAPSSPVLPVRIAKGVGGGDWDTDSAKVANGIRTAVDRGADVLSNSYRVAPSTAVANAFQYAATNGRGGLGCAMAAAAGNDDVLGVIFPARLSPSVRGLLAVGASNEWDQRKSKTSLDGETWWGSNWGPEVDIVAPGVHIYTTDITGGAGYGGGNYVTDFNGTSSATPHVAGVAALILSVDPQLRGWEVEDILKLTARDLGTPGRDQFTGFGRVDARAALEAASRLWCEVVPAVEFISGKAFMRVNARLYNPGINTVRVDSFTLTSHTADGANEIDRFEYRPNPGDVLLPRSGQDVRFNQLLLKANGTPDAWSYRWAASWTYTFWRPSTPGFPLNVGMVSLDEAMAGPQGRGEGQSRDESSGSVAATQDGAVSAADEAVRLTGKRTITITID</sequence>
<dbReference type="STRING" id="526225.Gobs_2634"/>
<dbReference type="InterPro" id="IPR036852">
    <property type="entry name" value="Peptidase_S8/S53_dom_sf"/>
</dbReference>
<comment type="similarity">
    <text evidence="1 5">Belongs to the peptidase S8 family.</text>
</comment>
<protein>
    <submittedName>
        <fullName evidence="9">Peptidase S8 and S53 subtilisin kexin sedolisin</fullName>
    </submittedName>
</protein>
<dbReference type="InterPro" id="IPR023828">
    <property type="entry name" value="Peptidase_S8_Ser-AS"/>
</dbReference>
<keyword evidence="10" id="KW-1185">Reference proteome</keyword>
<evidence type="ECO:0000256" key="1">
    <source>
        <dbReference type="ARBA" id="ARBA00011073"/>
    </source>
</evidence>
<dbReference type="SUPFAM" id="SSF52743">
    <property type="entry name" value="Subtilisin-like"/>
    <property type="match status" value="1"/>
</dbReference>
<evidence type="ECO:0000313" key="10">
    <source>
        <dbReference type="Proteomes" id="UP000001382"/>
    </source>
</evidence>
<evidence type="ECO:0000256" key="5">
    <source>
        <dbReference type="PROSITE-ProRule" id="PRU01240"/>
    </source>
</evidence>
<dbReference type="InterPro" id="IPR015500">
    <property type="entry name" value="Peptidase_S8_subtilisin-rel"/>
</dbReference>
<dbReference type="Pfam" id="PF22148">
    <property type="entry name" value="Fervidolysin_NPro-like"/>
    <property type="match status" value="1"/>
</dbReference>